<organism evidence="2 3">
    <name type="scientific">Noviherbaspirillum pedocola</name>
    <dbReference type="NCBI Taxonomy" id="2801341"/>
    <lineage>
        <taxon>Bacteria</taxon>
        <taxon>Pseudomonadati</taxon>
        <taxon>Pseudomonadota</taxon>
        <taxon>Betaproteobacteria</taxon>
        <taxon>Burkholderiales</taxon>
        <taxon>Oxalobacteraceae</taxon>
        <taxon>Noviherbaspirillum</taxon>
    </lineage>
</organism>
<gene>
    <name evidence="2" type="ORF">JJB74_01620</name>
</gene>
<accession>A0A934SV52</accession>
<dbReference type="SUPFAM" id="SSF54427">
    <property type="entry name" value="NTF2-like"/>
    <property type="match status" value="1"/>
</dbReference>
<reference evidence="2" key="1">
    <citation type="submission" date="2021-01" db="EMBL/GenBank/DDBJ databases">
        <title>Genome sequence of strain Noviherbaspirillum sp. DKR-6.</title>
        <authorList>
            <person name="Chaudhary D.K."/>
        </authorList>
    </citation>
    <scope>NUCLEOTIDE SEQUENCE</scope>
    <source>
        <strain evidence="2">DKR-6</strain>
    </source>
</reference>
<protein>
    <submittedName>
        <fullName evidence="2">Nuclear transport factor 2 family protein</fullName>
    </submittedName>
</protein>
<sequence length="143" mass="15260">MAKPGKIPGSAEDVEAAYYEAIASNDVDALMALWADDDDIVCVHPGATRLIGHAAIRASWVEVFERGGVRLAPTLLHVNQNMMSAVHSVLEEVRTPGQEPQDLHIVATNVYLKTPVGWRIVMHHASVAPGQAPASAPSGTVLH</sequence>
<feature type="domain" description="SnoaL-like" evidence="1">
    <location>
        <begin position="14"/>
        <end position="128"/>
    </location>
</feature>
<dbReference type="PANTHER" id="PTHR34957:SF1">
    <property type="entry name" value="NUCLEAR TRANSPORT FACTOR 2 (NTF2) FAMILY PROTEIN"/>
    <property type="match status" value="1"/>
</dbReference>
<evidence type="ECO:0000313" key="2">
    <source>
        <dbReference type="EMBL" id="MBK4733319.1"/>
    </source>
</evidence>
<dbReference type="RefSeq" id="WP_200590042.1">
    <property type="nucleotide sequence ID" value="NZ_JAEPBG010000001.1"/>
</dbReference>
<dbReference type="EMBL" id="JAEPBG010000001">
    <property type="protein sequence ID" value="MBK4733319.1"/>
    <property type="molecule type" value="Genomic_DNA"/>
</dbReference>
<evidence type="ECO:0000313" key="3">
    <source>
        <dbReference type="Proteomes" id="UP000622890"/>
    </source>
</evidence>
<dbReference type="Gene3D" id="3.10.450.50">
    <property type="match status" value="1"/>
</dbReference>
<dbReference type="InterPro" id="IPR032710">
    <property type="entry name" value="NTF2-like_dom_sf"/>
</dbReference>
<name>A0A934SV52_9BURK</name>
<dbReference type="Proteomes" id="UP000622890">
    <property type="component" value="Unassembled WGS sequence"/>
</dbReference>
<dbReference type="AlphaFoldDB" id="A0A934SV52"/>
<dbReference type="Pfam" id="PF13474">
    <property type="entry name" value="SnoaL_3"/>
    <property type="match status" value="1"/>
</dbReference>
<evidence type="ECO:0000259" key="1">
    <source>
        <dbReference type="Pfam" id="PF13474"/>
    </source>
</evidence>
<proteinExistence type="predicted"/>
<keyword evidence="3" id="KW-1185">Reference proteome</keyword>
<dbReference type="InterPro" id="IPR037401">
    <property type="entry name" value="SnoaL-like"/>
</dbReference>
<dbReference type="PANTHER" id="PTHR34957">
    <property type="entry name" value="NUCLEAR TRANSPORT FACTOR 2 (NTF2) FAMILY PROTEIN"/>
    <property type="match status" value="1"/>
</dbReference>
<comment type="caution">
    <text evidence="2">The sequence shown here is derived from an EMBL/GenBank/DDBJ whole genome shotgun (WGS) entry which is preliminary data.</text>
</comment>